<sequence length="252" mass="26541">MTDGAIPLQQVLTALGLPPLGLAIACVAGGLLAWRGSRLAGLGTAVAATMLLLLATPAVSALLMASLEREVAAPALTSHAVPEAIIVLGAEVTHGQHGAEVGPLTLERLRAGAALQRRTGLPMLVTGGVLSPGDPPLAALMARSLEQDFRTPARWVEARAADTRDNAVFSAAMLHQDGIEAAFVVSHAWHLPRALEAFARAGLEAVPEAPDLAAAPRFDLPHWLPRVDRLVDSWFALREWAGRLVYAIRDRG</sequence>
<dbReference type="Gene3D" id="3.40.50.620">
    <property type="entry name" value="HUPs"/>
    <property type="match status" value="1"/>
</dbReference>
<keyword evidence="1" id="KW-0812">Transmembrane</keyword>
<evidence type="ECO:0000259" key="2">
    <source>
        <dbReference type="Pfam" id="PF02698"/>
    </source>
</evidence>
<dbReference type="Pfam" id="PF02698">
    <property type="entry name" value="DUF218"/>
    <property type="match status" value="1"/>
</dbReference>
<feature type="transmembrane region" description="Helical" evidence="1">
    <location>
        <begin position="40"/>
        <end position="63"/>
    </location>
</feature>
<evidence type="ECO:0000256" key="1">
    <source>
        <dbReference type="SAM" id="Phobius"/>
    </source>
</evidence>
<dbReference type="AlphaFoldDB" id="A0A940MXK3"/>
<dbReference type="GO" id="GO:0043164">
    <property type="term" value="P:Gram-negative-bacterium-type cell wall biogenesis"/>
    <property type="evidence" value="ECO:0007669"/>
    <property type="project" value="TreeGrafter"/>
</dbReference>
<dbReference type="PANTHER" id="PTHR30336:SF4">
    <property type="entry name" value="ENVELOPE BIOGENESIS FACTOR ELYC"/>
    <property type="match status" value="1"/>
</dbReference>
<reference evidence="3" key="1">
    <citation type="submission" date="2021-03" db="EMBL/GenBank/DDBJ databases">
        <authorList>
            <person name="So Y."/>
        </authorList>
    </citation>
    <scope>NUCLEOTIDE SEQUENCE</scope>
    <source>
        <strain evidence="3">SG15</strain>
    </source>
</reference>
<feature type="transmembrane region" description="Helical" evidence="1">
    <location>
        <begin position="12"/>
        <end position="34"/>
    </location>
</feature>
<keyword evidence="1" id="KW-0472">Membrane</keyword>
<dbReference type="RefSeq" id="WP_209376905.1">
    <property type="nucleotide sequence ID" value="NZ_JAGIZA010000027.1"/>
</dbReference>
<dbReference type="EMBL" id="JAGIZA010000027">
    <property type="protein sequence ID" value="MBP0496113.1"/>
    <property type="molecule type" value="Genomic_DNA"/>
</dbReference>
<dbReference type="Proteomes" id="UP000677537">
    <property type="component" value="Unassembled WGS sequence"/>
</dbReference>
<keyword evidence="1" id="KW-1133">Transmembrane helix</keyword>
<dbReference type="GO" id="GO:0000270">
    <property type="term" value="P:peptidoglycan metabolic process"/>
    <property type="evidence" value="ECO:0007669"/>
    <property type="project" value="TreeGrafter"/>
</dbReference>
<dbReference type="PANTHER" id="PTHR30336">
    <property type="entry name" value="INNER MEMBRANE PROTEIN, PROBABLE PERMEASE"/>
    <property type="match status" value="1"/>
</dbReference>
<keyword evidence="4" id="KW-1185">Reference proteome</keyword>
<name>A0A940MXK3_9PROT</name>
<dbReference type="InterPro" id="IPR014729">
    <property type="entry name" value="Rossmann-like_a/b/a_fold"/>
</dbReference>
<evidence type="ECO:0000313" key="3">
    <source>
        <dbReference type="EMBL" id="MBP0496113.1"/>
    </source>
</evidence>
<feature type="domain" description="DUF218" evidence="2">
    <location>
        <begin position="83"/>
        <end position="242"/>
    </location>
</feature>
<proteinExistence type="predicted"/>
<comment type="caution">
    <text evidence="3">The sequence shown here is derived from an EMBL/GenBank/DDBJ whole genome shotgun (WGS) entry which is preliminary data.</text>
</comment>
<evidence type="ECO:0000313" key="4">
    <source>
        <dbReference type="Proteomes" id="UP000677537"/>
    </source>
</evidence>
<dbReference type="InterPro" id="IPR051599">
    <property type="entry name" value="Cell_Envelope_Assoc"/>
</dbReference>
<accession>A0A940MXK3</accession>
<dbReference type="GO" id="GO:0005886">
    <property type="term" value="C:plasma membrane"/>
    <property type="evidence" value="ECO:0007669"/>
    <property type="project" value="TreeGrafter"/>
</dbReference>
<organism evidence="3 4">
    <name type="scientific">Roseomonas indoligenes</name>
    <dbReference type="NCBI Taxonomy" id="2820811"/>
    <lineage>
        <taxon>Bacteria</taxon>
        <taxon>Pseudomonadati</taxon>
        <taxon>Pseudomonadota</taxon>
        <taxon>Alphaproteobacteria</taxon>
        <taxon>Acetobacterales</taxon>
        <taxon>Roseomonadaceae</taxon>
        <taxon>Roseomonas</taxon>
    </lineage>
</organism>
<dbReference type="InterPro" id="IPR003848">
    <property type="entry name" value="DUF218"/>
</dbReference>
<protein>
    <submittedName>
        <fullName evidence="3">YdcF family protein</fullName>
    </submittedName>
</protein>
<dbReference type="CDD" id="cd06259">
    <property type="entry name" value="YdcF-like"/>
    <property type="match status" value="1"/>
</dbReference>
<gene>
    <name evidence="3" type="ORF">J5Y10_25245</name>
</gene>